<evidence type="ECO:0000313" key="8">
    <source>
        <dbReference type="EMBL" id="OAV25014.1"/>
    </source>
</evidence>
<dbReference type="CDD" id="cd00093">
    <property type="entry name" value="HTH_XRE"/>
    <property type="match status" value="1"/>
</dbReference>
<comment type="caution">
    <text evidence="8">The sequence shown here is derived from an EMBL/GenBank/DDBJ whole genome shotgun (WGS) entry which is preliminary data.</text>
</comment>
<dbReference type="CDD" id="cd00609">
    <property type="entry name" value="AAT_like"/>
    <property type="match status" value="1"/>
</dbReference>
<reference evidence="8 9" key="1">
    <citation type="journal article" date="2016" name="Genome Biol. Evol.">
        <title>Comparative Genomic Analyses of the Moraxella catarrhalis Serosensitive and Seroresistant Lineages Demonstrate Their Independent Evolution.</title>
        <authorList>
            <person name="Earl J.P."/>
            <person name="de Vries S.P."/>
            <person name="Ahmed A."/>
            <person name="Powell E."/>
            <person name="Schultz M.P."/>
            <person name="Hermans P.W."/>
            <person name="Hill D.J."/>
            <person name="Zhou Z."/>
            <person name="Constantinidou C.I."/>
            <person name="Hu F.Z."/>
            <person name="Bootsma H.J."/>
            <person name="Ehrlich G.D."/>
        </authorList>
    </citation>
    <scope>NUCLEOTIDE SEQUENCE [LARGE SCALE GENOMIC DNA]</scope>
    <source>
        <strain evidence="8 9">F23</strain>
    </source>
</reference>
<dbReference type="Gene3D" id="1.10.260.40">
    <property type="entry name" value="lambda repressor-like DNA-binding domains"/>
    <property type="match status" value="1"/>
</dbReference>
<evidence type="ECO:0000256" key="3">
    <source>
        <dbReference type="ARBA" id="ARBA00022576"/>
    </source>
</evidence>
<sequence length="546" mass="60683">MILCHKIINCNTGYITMNDPQNTIIEQGLRLKLRRKALGLSAEALASKMSELGVPVSRGAIANWECGKNGIVMSKLPILAAALGVSESYLLSGDHLTLQKTKQKTVNEIWPKSTLIKSSINQTPITLSSEYAIMPQTKPLKKSNKLANVCYDIRGELLQTANRMEAEGQRIIKLNIGNPAPFGLLAPEEIVRDVALNLPEASGYSDSQGIFSARKAILQYYQGKGLLSAIDVNDVYIGNGVSELIVMTMQALLDDDDEILIPMPDYPLWTAAANLAGGKAVHYRCLEDDNWQPDLKDIENKITSRTKGIVIINPNNPTGAVYTDEILKSIAALAKKYDLVIMADEIYDRILYDGVTHTPMCTITNDCLVLTYNGLSKSHRIAGYRAGWLMVSGKKHHATDFIEGLTMLASMRLCANVPAQYAIQTAMGGYQSMQALTAPTGRLYKQRNLAVERLNAIKGISCTMPQGAFYCFAKIDREIYPIDNDMKFMMDLLIEEKVLIIQGTGFNWDQPDHFRVVFLPNLIDLEDAMDRLDRFFAKKRREFGTN</sequence>
<dbReference type="Gene3D" id="3.90.1150.10">
    <property type="entry name" value="Aspartate Aminotransferase, domain 1"/>
    <property type="match status" value="1"/>
</dbReference>
<dbReference type="SUPFAM" id="SSF47413">
    <property type="entry name" value="lambda repressor-like DNA-binding domains"/>
    <property type="match status" value="1"/>
</dbReference>
<dbReference type="InterPro" id="IPR015424">
    <property type="entry name" value="PyrdxlP-dep_Trfase"/>
</dbReference>
<comment type="cofactor">
    <cofactor evidence="1">
        <name>pyridoxal 5'-phosphate</name>
        <dbReference type="ChEBI" id="CHEBI:597326"/>
    </cofactor>
</comment>
<dbReference type="GO" id="GO:0030170">
    <property type="term" value="F:pyridoxal phosphate binding"/>
    <property type="evidence" value="ECO:0007669"/>
    <property type="project" value="InterPro"/>
</dbReference>
<dbReference type="InterPro" id="IPR015421">
    <property type="entry name" value="PyrdxlP-dep_Trfase_major"/>
</dbReference>
<evidence type="ECO:0000256" key="1">
    <source>
        <dbReference type="ARBA" id="ARBA00001933"/>
    </source>
</evidence>
<dbReference type="EMBL" id="LXHQ01000031">
    <property type="protein sequence ID" value="OAV25014.1"/>
    <property type="molecule type" value="Genomic_DNA"/>
</dbReference>
<protein>
    <recommendedName>
        <fullName evidence="6">alanine transaminase</fullName>
        <ecNumber evidence="6">2.6.1.2</ecNumber>
    </recommendedName>
</protein>
<dbReference type="InterPro" id="IPR001387">
    <property type="entry name" value="Cro/C1-type_HTH"/>
</dbReference>
<accession>A0A198WUZ6</accession>
<proteinExistence type="inferred from homology"/>
<dbReference type="SMART" id="SM00530">
    <property type="entry name" value="HTH_XRE"/>
    <property type="match status" value="1"/>
</dbReference>
<dbReference type="PROSITE" id="PS50943">
    <property type="entry name" value="HTH_CROC1"/>
    <property type="match status" value="1"/>
</dbReference>
<dbReference type="InterPro" id="IPR015422">
    <property type="entry name" value="PyrdxlP-dep_Trfase_small"/>
</dbReference>
<feature type="domain" description="HTH cro/C1-type" evidence="7">
    <location>
        <begin position="31"/>
        <end position="90"/>
    </location>
</feature>
<evidence type="ECO:0000256" key="5">
    <source>
        <dbReference type="ARBA" id="ARBA00022898"/>
    </source>
</evidence>
<organism evidence="8 9">
    <name type="scientific">Moraxella catarrhalis</name>
    <name type="common">Branhamella catarrhalis</name>
    <dbReference type="NCBI Taxonomy" id="480"/>
    <lineage>
        <taxon>Bacteria</taxon>
        <taxon>Pseudomonadati</taxon>
        <taxon>Pseudomonadota</taxon>
        <taxon>Gammaproteobacteria</taxon>
        <taxon>Moraxellales</taxon>
        <taxon>Moraxellaceae</taxon>
        <taxon>Moraxella</taxon>
    </lineage>
</organism>
<evidence type="ECO:0000256" key="2">
    <source>
        <dbReference type="ARBA" id="ARBA00007441"/>
    </source>
</evidence>
<keyword evidence="5" id="KW-0663">Pyridoxal phosphate</keyword>
<keyword evidence="4 8" id="KW-0808">Transferase</keyword>
<dbReference type="EC" id="2.6.1.2" evidence="6"/>
<keyword evidence="3 8" id="KW-0032">Aminotransferase</keyword>
<dbReference type="InterPro" id="IPR051926">
    <property type="entry name" value="Ala_Aminotransferase"/>
</dbReference>
<comment type="similarity">
    <text evidence="2">Belongs to the class-I pyridoxal-phosphate-dependent aminotransferase family.</text>
</comment>
<dbReference type="InterPro" id="IPR010982">
    <property type="entry name" value="Lambda_DNA-bd_dom_sf"/>
</dbReference>
<dbReference type="Pfam" id="PF00155">
    <property type="entry name" value="Aminotran_1_2"/>
    <property type="match status" value="1"/>
</dbReference>
<dbReference type="GO" id="GO:0003677">
    <property type="term" value="F:DNA binding"/>
    <property type="evidence" value="ECO:0007669"/>
    <property type="project" value="InterPro"/>
</dbReference>
<dbReference type="Proteomes" id="UP000078295">
    <property type="component" value="Unassembled WGS sequence"/>
</dbReference>
<dbReference type="Pfam" id="PF01381">
    <property type="entry name" value="HTH_3"/>
    <property type="match status" value="1"/>
</dbReference>
<gene>
    <name evidence="8" type="ORF">AO370_1091</name>
</gene>
<dbReference type="InterPro" id="IPR004839">
    <property type="entry name" value="Aminotransferase_I/II_large"/>
</dbReference>
<dbReference type="SUPFAM" id="SSF53383">
    <property type="entry name" value="PLP-dependent transferases"/>
    <property type="match status" value="1"/>
</dbReference>
<dbReference type="PANTHER" id="PTHR43488">
    <property type="entry name" value="GLUTAMATE-PYRUVATE AMINOTRANSFERASE ALAA"/>
    <property type="match status" value="1"/>
</dbReference>
<evidence type="ECO:0000259" key="7">
    <source>
        <dbReference type="PROSITE" id="PS50943"/>
    </source>
</evidence>
<evidence type="ECO:0000256" key="4">
    <source>
        <dbReference type="ARBA" id="ARBA00022679"/>
    </source>
</evidence>
<evidence type="ECO:0000313" key="9">
    <source>
        <dbReference type="Proteomes" id="UP000078295"/>
    </source>
</evidence>
<name>A0A198WUZ6_MORCA</name>
<dbReference type="GO" id="GO:0004021">
    <property type="term" value="F:L-alanine:2-oxoglutarate aminotransferase activity"/>
    <property type="evidence" value="ECO:0007669"/>
    <property type="project" value="UniProtKB-EC"/>
</dbReference>
<dbReference type="AlphaFoldDB" id="A0A198WUZ6"/>
<dbReference type="Gene3D" id="3.40.640.10">
    <property type="entry name" value="Type I PLP-dependent aspartate aminotransferase-like (Major domain)"/>
    <property type="match status" value="1"/>
</dbReference>
<evidence type="ECO:0000256" key="6">
    <source>
        <dbReference type="ARBA" id="ARBA00026106"/>
    </source>
</evidence>
<dbReference type="PANTHER" id="PTHR43488:SF2">
    <property type="entry name" value="GLUTAMATE-PYRUVATE AMINOTRANSFERASE ALAA"/>
    <property type="match status" value="1"/>
</dbReference>